<protein>
    <submittedName>
        <fullName evidence="2">Uncharacterized protein</fullName>
    </submittedName>
</protein>
<reference evidence="2" key="2">
    <citation type="submission" date="2022-10" db="EMBL/GenBank/DDBJ databases">
        <authorList>
            <consortium name="ENA_rothamsted_submissions"/>
            <consortium name="culmorum"/>
            <person name="King R."/>
        </authorList>
    </citation>
    <scope>NUCLEOTIDE SEQUENCE</scope>
</reference>
<evidence type="ECO:0000256" key="1">
    <source>
        <dbReference type="SAM" id="MobiDB-lite"/>
    </source>
</evidence>
<reference evidence="2" key="1">
    <citation type="submission" date="2022-01" db="EMBL/GenBank/DDBJ databases">
        <authorList>
            <person name="King R."/>
        </authorList>
    </citation>
    <scope>NUCLEOTIDE SEQUENCE</scope>
</reference>
<sequence length="95" mass="10478">MEKDIKNRNNEDENDEGESREMKLNLITNSKQANQHLVSLTGKPLTQKPNGSNQASPNTSGTSLQLQTSESEAITGTDTKNDKKGLFDGIKKIFK</sequence>
<dbReference type="EMBL" id="OU895877">
    <property type="protein sequence ID" value="CAG9801357.1"/>
    <property type="molecule type" value="Genomic_DNA"/>
</dbReference>
<dbReference type="Proteomes" id="UP001153620">
    <property type="component" value="Chromosome 1"/>
</dbReference>
<proteinExistence type="predicted"/>
<dbReference type="AlphaFoldDB" id="A0A9N9RRF7"/>
<accession>A0A9N9RRF7</accession>
<feature type="compositionally biased region" description="Polar residues" evidence="1">
    <location>
        <begin position="47"/>
        <end position="78"/>
    </location>
</feature>
<gene>
    <name evidence="2" type="ORF">CHIRRI_LOCUS4287</name>
</gene>
<name>A0A9N9RRF7_9DIPT</name>
<feature type="compositionally biased region" description="Polar residues" evidence="1">
    <location>
        <begin position="26"/>
        <end position="38"/>
    </location>
</feature>
<keyword evidence="3" id="KW-1185">Reference proteome</keyword>
<feature type="region of interest" description="Disordered" evidence="1">
    <location>
        <begin position="1"/>
        <end position="87"/>
    </location>
</feature>
<evidence type="ECO:0000313" key="2">
    <source>
        <dbReference type="EMBL" id="CAG9801357.1"/>
    </source>
</evidence>
<feature type="compositionally biased region" description="Basic and acidic residues" evidence="1">
    <location>
        <begin position="1"/>
        <end position="23"/>
    </location>
</feature>
<organism evidence="2 3">
    <name type="scientific">Chironomus riparius</name>
    <dbReference type="NCBI Taxonomy" id="315576"/>
    <lineage>
        <taxon>Eukaryota</taxon>
        <taxon>Metazoa</taxon>
        <taxon>Ecdysozoa</taxon>
        <taxon>Arthropoda</taxon>
        <taxon>Hexapoda</taxon>
        <taxon>Insecta</taxon>
        <taxon>Pterygota</taxon>
        <taxon>Neoptera</taxon>
        <taxon>Endopterygota</taxon>
        <taxon>Diptera</taxon>
        <taxon>Nematocera</taxon>
        <taxon>Chironomoidea</taxon>
        <taxon>Chironomidae</taxon>
        <taxon>Chironominae</taxon>
        <taxon>Chironomus</taxon>
    </lineage>
</organism>
<evidence type="ECO:0000313" key="3">
    <source>
        <dbReference type="Proteomes" id="UP001153620"/>
    </source>
</evidence>